<dbReference type="AlphaFoldDB" id="A0A9K3N1A0"/>
<feature type="transmembrane region" description="Helical" evidence="1">
    <location>
        <begin position="38"/>
        <end position="57"/>
    </location>
</feature>
<evidence type="ECO:0000256" key="1">
    <source>
        <dbReference type="SAM" id="Phobius"/>
    </source>
</evidence>
<protein>
    <submittedName>
        <fullName evidence="2">Uncharacterized protein</fullName>
    </submittedName>
</protein>
<dbReference type="Gramene" id="mRNA:HanXRQr2_Chr11g0507101">
    <property type="protein sequence ID" value="CDS:HanXRQr2_Chr11g0507101.1"/>
    <property type="gene ID" value="HanXRQr2_Chr11g0507101"/>
</dbReference>
<evidence type="ECO:0000313" key="2">
    <source>
        <dbReference type="EMBL" id="KAF5783367.1"/>
    </source>
</evidence>
<keyword evidence="3" id="KW-1185">Reference proteome</keyword>
<keyword evidence="1" id="KW-0812">Transmembrane</keyword>
<accession>A0A9K3N1A0</accession>
<gene>
    <name evidence="2" type="ORF">HanXRQr2_Chr11g0507101</name>
</gene>
<organism evidence="2 3">
    <name type="scientific">Helianthus annuus</name>
    <name type="common">Common sunflower</name>
    <dbReference type="NCBI Taxonomy" id="4232"/>
    <lineage>
        <taxon>Eukaryota</taxon>
        <taxon>Viridiplantae</taxon>
        <taxon>Streptophyta</taxon>
        <taxon>Embryophyta</taxon>
        <taxon>Tracheophyta</taxon>
        <taxon>Spermatophyta</taxon>
        <taxon>Magnoliopsida</taxon>
        <taxon>eudicotyledons</taxon>
        <taxon>Gunneridae</taxon>
        <taxon>Pentapetalae</taxon>
        <taxon>asterids</taxon>
        <taxon>campanulids</taxon>
        <taxon>Asterales</taxon>
        <taxon>Asteraceae</taxon>
        <taxon>Asteroideae</taxon>
        <taxon>Heliantheae alliance</taxon>
        <taxon>Heliantheae</taxon>
        <taxon>Helianthus</taxon>
    </lineage>
</organism>
<comment type="caution">
    <text evidence="2">The sequence shown here is derived from an EMBL/GenBank/DDBJ whole genome shotgun (WGS) entry which is preliminary data.</text>
</comment>
<reference evidence="2" key="2">
    <citation type="submission" date="2020-06" db="EMBL/GenBank/DDBJ databases">
        <title>Helianthus annuus Genome sequencing and assembly Release 2.</title>
        <authorList>
            <person name="Gouzy J."/>
            <person name="Langlade N."/>
            <person name="Munos S."/>
        </authorList>
    </citation>
    <scope>NUCLEOTIDE SEQUENCE</scope>
    <source>
        <tissue evidence="2">Leaves</tissue>
    </source>
</reference>
<name>A0A9K3N1A0_HELAN</name>
<keyword evidence="1" id="KW-1133">Transmembrane helix</keyword>
<dbReference type="EMBL" id="MNCJ02000326">
    <property type="protein sequence ID" value="KAF5783367.1"/>
    <property type="molecule type" value="Genomic_DNA"/>
</dbReference>
<reference evidence="2" key="1">
    <citation type="journal article" date="2017" name="Nature">
        <title>The sunflower genome provides insights into oil metabolism, flowering and Asterid evolution.</title>
        <authorList>
            <person name="Badouin H."/>
            <person name="Gouzy J."/>
            <person name="Grassa C.J."/>
            <person name="Murat F."/>
            <person name="Staton S.E."/>
            <person name="Cottret L."/>
            <person name="Lelandais-Briere C."/>
            <person name="Owens G.L."/>
            <person name="Carrere S."/>
            <person name="Mayjonade B."/>
            <person name="Legrand L."/>
            <person name="Gill N."/>
            <person name="Kane N.C."/>
            <person name="Bowers J.E."/>
            <person name="Hubner S."/>
            <person name="Bellec A."/>
            <person name="Berard A."/>
            <person name="Berges H."/>
            <person name="Blanchet N."/>
            <person name="Boniface M.C."/>
            <person name="Brunel D."/>
            <person name="Catrice O."/>
            <person name="Chaidir N."/>
            <person name="Claudel C."/>
            <person name="Donnadieu C."/>
            <person name="Faraut T."/>
            <person name="Fievet G."/>
            <person name="Helmstetter N."/>
            <person name="King M."/>
            <person name="Knapp S.J."/>
            <person name="Lai Z."/>
            <person name="Le Paslier M.C."/>
            <person name="Lippi Y."/>
            <person name="Lorenzon L."/>
            <person name="Mandel J.R."/>
            <person name="Marage G."/>
            <person name="Marchand G."/>
            <person name="Marquand E."/>
            <person name="Bret-Mestries E."/>
            <person name="Morien E."/>
            <person name="Nambeesan S."/>
            <person name="Nguyen T."/>
            <person name="Pegot-Espagnet P."/>
            <person name="Pouilly N."/>
            <person name="Raftis F."/>
            <person name="Sallet E."/>
            <person name="Schiex T."/>
            <person name="Thomas J."/>
            <person name="Vandecasteele C."/>
            <person name="Vares D."/>
            <person name="Vear F."/>
            <person name="Vautrin S."/>
            <person name="Crespi M."/>
            <person name="Mangin B."/>
            <person name="Burke J.M."/>
            <person name="Salse J."/>
            <person name="Munos S."/>
            <person name="Vincourt P."/>
            <person name="Rieseberg L.H."/>
            <person name="Langlade N.B."/>
        </authorList>
    </citation>
    <scope>NUCLEOTIDE SEQUENCE</scope>
    <source>
        <tissue evidence="2">Leaves</tissue>
    </source>
</reference>
<sequence>MKGMELAYPFRKTMAISSLTPSRSNMNVILRWLRFRIFLCRFLIPLFLFFFNSIPFFT</sequence>
<evidence type="ECO:0000313" key="3">
    <source>
        <dbReference type="Proteomes" id="UP000215914"/>
    </source>
</evidence>
<proteinExistence type="predicted"/>
<keyword evidence="1" id="KW-0472">Membrane</keyword>
<dbReference type="Proteomes" id="UP000215914">
    <property type="component" value="Unassembled WGS sequence"/>
</dbReference>